<sequence>MSPFYMFALAVLLGFQSGWIVMWSHYRRRIADLEREREWERMRRLAQV</sequence>
<keyword evidence="1" id="KW-0472">Membrane</keyword>
<dbReference type="Proteomes" id="UP001500979">
    <property type="component" value="Unassembled WGS sequence"/>
</dbReference>
<gene>
    <name evidence="2" type="ORF">GCM10010470_61800</name>
</gene>
<keyword evidence="3" id="KW-1185">Reference proteome</keyword>
<reference evidence="2 3" key="1">
    <citation type="journal article" date="2019" name="Int. J. Syst. Evol. Microbiol.">
        <title>The Global Catalogue of Microorganisms (GCM) 10K type strain sequencing project: providing services to taxonomists for standard genome sequencing and annotation.</title>
        <authorList>
            <consortium name="The Broad Institute Genomics Platform"/>
            <consortium name="The Broad Institute Genome Sequencing Center for Infectious Disease"/>
            <person name="Wu L."/>
            <person name="Ma J."/>
        </authorList>
    </citation>
    <scope>NUCLEOTIDE SEQUENCE [LARGE SCALE GENOMIC DNA]</scope>
    <source>
        <strain evidence="2 3">JCM 9383</strain>
    </source>
</reference>
<dbReference type="RefSeq" id="WP_344685793.1">
    <property type="nucleotide sequence ID" value="NZ_BAAAUX010000033.1"/>
</dbReference>
<name>A0ABN3VMR9_9PSEU</name>
<evidence type="ECO:0000313" key="3">
    <source>
        <dbReference type="Proteomes" id="UP001500979"/>
    </source>
</evidence>
<evidence type="ECO:0000313" key="2">
    <source>
        <dbReference type="EMBL" id="GAA2818084.1"/>
    </source>
</evidence>
<comment type="caution">
    <text evidence="2">The sequence shown here is derived from an EMBL/GenBank/DDBJ whole genome shotgun (WGS) entry which is preliminary data.</text>
</comment>
<protein>
    <recommendedName>
        <fullName evidence="4">Heme exporter protein D</fullName>
    </recommendedName>
</protein>
<organism evidence="2 3">
    <name type="scientific">Saccharopolyspora taberi</name>
    <dbReference type="NCBI Taxonomy" id="60895"/>
    <lineage>
        <taxon>Bacteria</taxon>
        <taxon>Bacillati</taxon>
        <taxon>Actinomycetota</taxon>
        <taxon>Actinomycetes</taxon>
        <taxon>Pseudonocardiales</taxon>
        <taxon>Pseudonocardiaceae</taxon>
        <taxon>Saccharopolyspora</taxon>
    </lineage>
</organism>
<evidence type="ECO:0000256" key="1">
    <source>
        <dbReference type="SAM" id="Phobius"/>
    </source>
</evidence>
<feature type="transmembrane region" description="Helical" evidence="1">
    <location>
        <begin position="6"/>
        <end position="26"/>
    </location>
</feature>
<evidence type="ECO:0008006" key="4">
    <source>
        <dbReference type="Google" id="ProtNLM"/>
    </source>
</evidence>
<keyword evidence="1" id="KW-1133">Transmembrane helix</keyword>
<accession>A0ABN3VMR9</accession>
<proteinExistence type="predicted"/>
<dbReference type="EMBL" id="BAAAUX010000033">
    <property type="protein sequence ID" value="GAA2818084.1"/>
    <property type="molecule type" value="Genomic_DNA"/>
</dbReference>
<keyword evidence="1" id="KW-0812">Transmembrane</keyword>